<name>A0A1W1UGX0_9BACT</name>
<dbReference type="OrthoDB" id="5363652at2"/>
<dbReference type="Proteomes" id="UP000192266">
    <property type="component" value="Unassembled WGS sequence"/>
</dbReference>
<dbReference type="AlphaFoldDB" id="A0A1W1UGX0"/>
<evidence type="ECO:0000313" key="2">
    <source>
        <dbReference type="Proteomes" id="UP000192266"/>
    </source>
</evidence>
<protein>
    <submittedName>
        <fullName evidence="1">Uncharacterized protein</fullName>
    </submittedName>
</protein>
<proteinExistence type="predicted"/>
<dbReference type="EMBL" id="FWWW01000020">
    <property type="protein sequence ID" value="SMB80272.1"/>
    <property type="molecule type" value="Genomic_DNA"/>
</dbReference>
<dbReference type="RefSeq" id="WP_143434676.1">
    <property type="nucleotide sequence ID" value="NZ_FWWW01000020.1"/>
</dbReference>
<evidence type="ECO:0000313" key="1">
    <source>
        <dbReference type="EMBL" id="SMB80272.1"/>
    </source>
</evidence>
<reference evidence="1 2" key="1">
    <citation type="submission" date="2017-04" db="EMBL/GenBank/DDBJ databases">
        <authorList>
            <person name="Afonso C.L."/>
            <person name="Miller P.J."/>
            <person name="Scott M.A."/>
            <person name="Spackman E."/>
            <person name="Goraichik I."/>
            <person name="Dimitrov K.M."/>
            <person name="Suarez D.L."/>
            <person name="Swayne D.E."/>
        </authorList>
    </citation>
    <scope>NUCLEOTIDE SEQUENCE [LARGE SCALE GENOMIC DNA]</scope>
    <source>
        <strain evidence="1 2">DSM 11622</strain>
    </source>
</reference>
<organism evidence="1 2">
    <name type="scientific">Hymenobacter roseosalivarius DSM 11622</name>
    <dbReference type="NCBI Taxonomy" id="645990"/>
    <lineage>
        <taxon>Bacteria</taxon>
        <taxon>Pseudomonadati</taxon>
        <taxon>Bacteroidota</taxon>
        <taxon>Cytophagia</taxon>
        <taxon>Cytophagales</taxon>
        <taxon>Hymenobacteraceae</taxon>
        <taxon>Hymenobacter</taxon>
    </lineage>
</organism>
<accession>A0A1W1UGX0</accession>
<gene>
    <name evidence="1" type="ORF">SAMN00120144_3795</name>
</gene>
<sequence length="64" mass="7202">MPPRSIRHFTKPTIDFTQQLQKLQARGLVVADQSRPLRYLANISYTGSVATSAASWCFTSRFQG</sequence>
<keyword evidence="2" id="KW-1185">Reference proteome</keyword>